<dbReference type="PANTHER" id="PTHR43480:SF1">
    <property type="entry name" value="ACYL-[ACYL-CARRIER-PROTEIN]--UDP-N-ACETYLGLUCOSAMINE O-ACYLTRANSFERASE, MITOCHONDRIAL-RELATED"/>
    <property type="match status" value="1"/>
</dbReference>
<evidence type="ECO:0000313" key="9">
    <source>
        <dbReference type="Proteomes" id="UP000288212"/>
    </source>
</evidence>
<keyword evidence="1 6" id="KW-0444">Lipid biosynthesis</keyword>
<dbReference type="NCBIfam" id="TIGR01852">
    <property type="entry name" value="lipid_A_lpxA"/>
    <property type="match status" value="1"/>
</dbReference>
<dbReference type="Pfam" id="PF00132">
    <property type="entry name" value="Hexapep"/>
    <property type="match status" value="2"/>
</dbReference>
<organism evidence="8 9">
    <name type="scientific">Aliidiomarina haloalkalitolerans</name>
    <dbReference type="NCBI Taxonomy" id="859059"/>
    <lineage>
        <taxon>Bacteria</taxon>
        <taxon>Pseudomonadati</taxon>
        <taxon>Pseudomonadota</taxon>
        <taxon>Gammaproteobacteria</taxon>
        <taxon>Alteromonadales</taxon>
        <taxon>Idiomarinaceae</taxon>
        <taxon>Aliidiomarina</taxon>
    </lineage>
</organism>
<comment type="catalytic activity">
    <reaction evidence="6">
        <text>a (3R)-hydroxyacyl-[ACP] + UDP-N-acetyl-alpha-D-glucosamine = a UDP-3-O-[(3R)-3-hydroxyacyl]-N-acetyl-alpha-D-glucosamine + holo-[ACP]</text>
        <dbReference type="Rhea" id="RHEA:67812"/>
        <dbReference type="Rhea" id="RHEA-COMP:9685"/>
        <dbReference type="Rhea" id="RHEA-COMP:9945"/>
        <dbReference type="ChEBI" id="CHEBI:57705"/>
        <dbReference type="ChEBI" id="CHEBI:64479"/>
        <dbReference type="ChEBI" id="CHEBI:78827"/>
        <dbReference type="ChEBI" id="CHEBI:173225"/>
        <dbReference type="EC" id="2.3.1.129"/>
    </reaction>
</comment>
<proteinExistence type="inferred from homology"/>
<keyword evidence="6" id="KW-0677">Repeat</keyword>
<dbReference type="SUPFAM" id="SSF51161">
    <property type="entry name" value="Trimeric LpxA-like enzymes"/>
    <property type="match status" value="1"/>
</dbReference>
<keyword evidence="3 6" id="KW-0808">Transferase</keyword>
<comment type="similarity">
    <text evidence="6">Belongs to the transferase hexapeptide repeat family. LpxA subfamily.</text>
</comment>
<evidence type="ECO:0000259" key="7">
    <source>
        <dbReference type="Pfam" id="PF13720"/>
    </source>
</evidence>
<dbReference type="NCBIfam" id="NF003657">
    <property type="entry name" value="PRK05289.1"/>
    <property type="match status" value="1"/>
</dbReference>
<dbReference type="InterPro" id="IPR011004">
    <property type="entry name" value="Trimer_LpxA-like_sf"/>
</dbReference>
<keyword evidence="4 6" id="KW-0443">Lipid metabolism</keyword>
<evidence type="ECO:0000256" key="5">
    <source>
        <dbReference type="ARBA" id="ARBA00023315"/>
    </source>
</evidence>
<dbReference type="GO" id="GO:0005737">
    <property type="term" value="C:cytoplasm"/>
    <property type="evidence" value="ECO:0007669"/>
    <property type="project" value="UniProtKB-SubCell"/>
</dbReference>
<accession>A0A432VXV5</accession>
<dbReference type="PIRSF" id="PIRSF000456">
    <property type="entry name" value="UDP-GlcNAc_acltr"/>
    <property type="match status" value="1"/>
</dbReference>
<evidence type="ECO:0000256" key="6">
    <source>
        <dbReference type="HAMAP-Rule" id="MF_00387"/>
    </source>
</evidence>
<sequence>MIHKTAIVDPTARLGANVRIGPYSVIGADVEIGDNCVVESHVVIKGPTRIGRENRFFQFCSIGEECQDKKYRGEPTELVIGDRNVFREGCTIHRGTIQDNSLTQIGSDNLFMAYVHVAHDCMLGDHNILANNATLAGHVHVGDYVILGGFTGVHQFCKIGSHAFAAVNSVVVQDIPPFIMAQGHNAVPRTINSEGLRRRGFSSDEILNIKRAYKILYRSGLTVAEAAEQITALSEPKLDGFVEFITQSERGIIRP</sequence>
<evidence type="ECO:0000256" key="2">
    <source>
        <dbReference type="ARBA" id="ARBA00022556"/>
    </source>
</evidence>
<keyword evidence="5 6" id="KW-0012">Acyltransferase</keyword>
<keyword evidence="2 6" id="KW-0441">Lipid A biosynthesis</keyword>
<dbReference type="RefSeq" id="WP_126790511.1">
    <property type="nucleotide sequence ID" value="NZ_PIPI01000001.1"/>
</dbReference>
<dbReference type="InterPro" id="IPR010137">
    <property type="entry name" value="Lipid_A_LpxA"/>
</dbReference>
<evidence type="ECO:0000256" key="4">
    <source>
        <dbReference type="ARBA" id="ARBA00023098"/>
    </source>
</evidence>
<dbReference type="GO" id="GO:0008780">
    <property type="term" value="F:acyl-[acyl-carrier-protein]-UDP-N-acetylglucosamine O-acyltransferase activity"/>
    <property type="evidence" value="ECO:0007669"/>
    <property type="project" value="UniProtKB-UniRule"/>
</dbReference>
<comment type="subunit">
    <text evidence="6">Homotrimer.</text>
</comment>
<comment type="pathway">
    <text evidence="6">Glycolipid biosynthesis; lipid IV(A) biosynthesis; lipid IV(A) from (3R)-3-hydroxytetradecanoyl-[acyl-carrier-protein] and UDP-N-acetyl-alpha-D-glucosamine: step 1/6.</text>
</comment>
<keyword evidence="6" id="KW-0963">Cytoplasm</keyword>
<gene>
    <name evidence="6" type="primary">lpxA</name>
    <name evidence="8" type="ORF">CWE06_01340</name>
</gene>
<dbReference type="Proteomes" id="UP000288212">
    <property type="component" value="Unassembled WGS sequence"/>
</dbReference>
<keyword evidence="9" id="KW-1185">Reference proteome</keyword>
<dbReference type="GO" id="GO:0016020">
    <property type="term" value="C:membrane"/>
    <property type="evidence" value="ECO:0007669"/>
    <property type="project" value="GOC"/>
</dbReference>
<dbReference type="GO" id="GO:0009245">
    <property type="term" value="P:lipid A biosynthetic process"/>
    <property type="evidence" value="ECO:0007669"/>
    <property type="project" value="UniProtKB-UniRule"/>
</dbReference>
<dbReference type="Gene3D" id="1.20.1180.10">
    <property type="entry name" value="Udp N-acetylglucosamine O-acyltransferase, C-terminal domain"/>
    <property type="match status" value="1"/>
</dbReference>
<evidence type="ECO:0000256" key="3">
    <source>
        <dbReference type="ARBA" id="ARBA00022679"/>
    </source>
</evidence>
<dbReference type="UniPathway" id="UPA00359">
    <property type="reaction ID" value="UER00477"/>
</dbReference>
<dbReference type="OrthoDB" id="9807278at2"/>
<dbReference type="InterPro" id="IPR029098">
    <property type="entry name" value="Acetyltransf_C"/>
</dbReference>
<dbReference type="EMBL" id="PIPI01000001">
    <property type="protein sequence ID" value="RUO21531.1"/>
    <property type="molecule type" value="Genomic_DNA"/>
</dbReference>
<comment type="function">
    <text evidence="6">Involved in the biosynthesis of lipid A, a phosphorylated glycolipid that anchors the lipopolysaccharide to the outer membrane of the cell.</text>
</comment>
<comment type="subcellular location">
    <subcellularLocation>
        <location evidence="6">Cytoplasm</location>
    </subcellularLocation>
</comment>
<protein>
    <recommendedName>
        <fullName evidence="6">Acyl-[acyl-carrier-protein]--UDP-N-acetylglucosamine O-acyltransferase</fullName>
        <shortName evidence="6">UDP-N-acetylglucosamine acyltransferase</shortName>
        <ecNumber evidence="6">2.3.1.129</ecNumber>
    </recommendedName>
</protein>
<reference evidence="8 9" key="1">
    <citation type="journal article" date="2011" name="Front. Microbiol.">
        <title>Genomic signatures of strain selection and enhancement in Bacillus atrophaeus var. globigii, a historical biowarfare simulant.</title>
        <authorList>
            <person name="Gibbons H.S."/>
            <person name="Broomall S.M."/>
            <person name="McNew L.A."/>
            <person name="Daligault H."/>
            <person name="Chapman C."/>
            <person name="Bruce D."/>
            <person name="Karavis M."/>
            <person name="Krepps M."/>
            <person name="McGregor P.A."/>
            <person name="Hong C."/>
            <person name="Park K.H."/>
            <person name="Akmal A."/>
            <person name="Feldman A."/>
            <person name="Lin J.S."/>
            <person name="Chang W.E."/>
            <person name="Higgs B.W."/>
            <person name="Demirev P."/>
            <person name="Lindquist J."/>
            <person name="Liem A."/>
            <person name="Fochler E."/>
            <person name="Read T.D."/>
            <person name="Tapia R."/>
            <person name="Johnson S."/>
            <person name="Bishop-Lilly K.A."/>
            <person name="Detter C."/>
            <person name="Han C."/>
            <person name="Sozhamannan S."/>
            <person name="Rosenzweig C.N."/>
            <person name="Skowronski E.W."/>
        </authorList>
    </citation>
    <scope>NUCLEOTIDE SEQUENCE [LARGE SCALE GENOMIC DNA]</scope>
    <source>
        <strain evidence="8 9">AK5</strain>
    </source>
</reference>
<dbReference type="PANTHER" id="PTHR43480">
    <property type="entry name" value="ACYL-[ACYL-CARRIER-PROTEIN]--UDP-N-ACETYLGLUCOSAMINE O-ACYLTRANSFERASE"/>
    <property type="match status" value="1"/>
</dbReference>
<name>A0A432VXV5_9GAMM</name>
<dbReference type="InterPro" id="IPR001451">
    <property type="entry name" value="Hexapep"/>
</dbReference>
<comment type="caution">
    <text evidence="8">The sequence shown here is derived from an EMBL/GenBank/DDBJ whole genome shotgun (WGS) entry which is preliminary data.</text>
</comment>
<evidence type="ECO:0000313" key="8">
    <source>
        <dbReference type="EMBL" id="RUO21531.1"/>
    </source>
</evidence>
<feature type="domain" description="UDP N-acetylglucosamine O-acyltransferase C-terminal" evidence="7">
    <location>
        <begin position="174"/>
        <end position="253"/>
    </location>
</feature>
<dbReference type="CDD" id="cd03351">
    <property type="entry name" value="LbH_UDP-GlcNAc_AT"/>
    <property type="match status" value="1"/>
</dbReference>
<evidence type="ECO:0000256" key="1">
    <source>
        <dbReference type="ARBA" id="ARBA00022516"/>
    </source>
</evidence>
<dbReference type="Pfam" id="PF13720">
    <property type="entry name" value="Acetyltransf_11"/>
    <property type="match status" value="1"/>
</dbReference>
<dbReference type="HAMAP" id="MF_00387">
    <property type="entry name" value="LpxA"/>
    <property type="match status" value="1"/>
</dbReference>
<dbReference type="InterPro" id="IPR037157">
    <property type="entry name" value="Acetyltransf_C_sf"/>
</dbReference>
<dbReference type="Gene3D" id="2.160.10.10">
    <property type="entry name" value="Hexapeptide repeat proteins"/>
    <property type="match status" value="1"/>
</dbReference>
<dbReference type="EC" id="2.3.1.129" evidence="6"/>
<dbReference type="AlphaFoldDB" id="A0A432VXV5"/>